<dbReference type="GO" id="GO:0022857">
    <property type="term" value="F:transmembrane transporter activity"/>
    <property type="evidence" value="ECO:0007669"/>
    <property type="project" value="InterPro"/>
</dbReference>
<dbReference type="PANTHER" id="PTHR23501">
    <property type="entry name" value="MAJOR FACILITATOR SUPERFAMILY"/>
    <property type="match status" value="1"/>
</dbReference>
<dbReference type="Gene3D" id="1.20.1720.10">
    <property type="entry name" value="Multidrug resistance protein D"/>
    <property type="match status" value="1"/>
</dbReference>
<name>A0A379M1A8_9NOCA</name>
<evidence type="ECO:0000256" key="5">
    <source>
        <dbReference type="ARBA" id="ARBA00023136"/>
    </source>
</evidence>
<feature type="transmembrane region" description="Helical" evidence="7">
    <location>
        <begin position="327"/>
        <end position="348"/>
    </location>
</feature>
<feature type="domain" description="Major facilitator superfamily (MFS) profile" evidence="8">
    <location>
        <begin position="30"/>
        <end position="483"/>
    </location>
</feature>
<feature type="transmembrane region" description="Helical" evidence="7">
    <location>
        <begin position="241"/>
        <end position="262"/>
    </location>
</feature>
<dbReference type="Pfam" id="PF07690">
    <property type="entry name" value="MFS_1"/>
    <property type="match status" value="1"/>
</dbReference>
<feature type="transmembrane region" description="Helical" evidence="7">
    <location>
        <begin position="282"/>
        <end position="307"/>
    </location>
</feature>
<evidence type="ECO:0000256" key="7">
    <source>
        <dbReference type="SAM" id="Phobius"/>
    </source>
</evidence>
<dbReference type="InterPro" id="IPR036259">
    <property type="entry name" value="MFS_trans_sf"/>
</dbReference>
<feature type="transmembrane region" description="Helical" evidence="7">
    <location>
        <begin position="29"/>
        <end position="54"/>
    </location>
</feature>
<evidence type="ECO:0000259" key="8">
    <source>
        <dbReference type="PROSITE" id="PS50850"/>
    </source>
</evidence>
<feature type="transmembrane region" description="Helical" evidence="7">
    <location>
        <begin position="214"/>
        <end position="235"/>
    </location>
</feature>
<dbReference type="Proteomes" id="UP000254569">
    <property type="component" value="Unassembled WGS sequence"/>
</dbReference>
<keyword evidence="5 7" id="KW-0472">Membrane</keyword>
<protein>
    <submittedName>
        <fullName evidence="9">MFS transporter</fullName>
    </submittedName>
</protein>
<keyword evidence="3 7" id="KW-0812">Transmembrane</keyword>
<accession>A0A379M1A8</accession>
<evidence type="ECO:0000256" key="6">
    <source>
        <dbReference type="SAM" id="MobiDB-lite"/>
    </source>
</evidence>
<dbReference type="SUPFAM" id="SSF103473">
    <property type="entry name" value="MFS general substrate transporter"/>
    <property type="match status" value="1"/>
</dbReference>
<dbReference type="InterPro" id="IPR011701">
    <property type="entry name" value="MFS"/>
</dbReference>
<dbReference type="PROSITE" id="PS50850">
    <property type="entry name" value="MFS"/>
    <property type="match status" value="1"/>
</dbReference>
<proteinExistence type="predicted"/>
<feature type="transmembrane region" description="Helical" evidence="7">
    <location>
        <begin position="121"/>
        <end position="141"/>
    </location>
</feature>
<feature type="transmembrane region" description="Helical" evidence="7">
    <location>
        <begin position="458"/>
        <end position="478"/>
    </location>
</feature>
<keyword evidence="2" id="KW-0813">Transport</keyword>
<dbReference type="OrthoDB" id="8878955at2"/>
<evidence type="ECO:0000313" key="10">
    <source>
        <dbReference type="Proteomes" id="UP000254569"/>
    </source>
</evidence>
<dbReference type="AlphaFoldDB" id="A0A379M1A8"/>
<comment type="subcellular location">
    <subcellularLocation>
        <location evidence="1">Cell membrane</location>
        <topology evidence="1">Multi-pass membrane protein</topology>
    </subcellularLocation>
</comment>
<gene>
    <name evidence="9" type="primary">emrB_2</name>
    <name evidence="9" type="ORF">NCTC13296_02968</name>
</gene>
<feature type="transmembrane region" description="Helical" evidence="7">
    <location>
        <begin position="182"/>
        <end position="202"/>
    </location>
</feature>
<feature type="region of interest" description="Disordered" evidence="6">
    <location>
        <begin position="1"/>
        <end position="22"/>
    </location>
</feature>
<feature type="transmembrane region" description="Helical" evidence="7">
    <location>
        <begin position="425"/>
        <end position="446"/>
    </location>
</feature>
<feature type="transmembrane region" description="Helical" evidence="7">
    <location>
        <begin position="379"/>
        <end position="404"/>
    </location>
</feature>
<feature type="transmembrane region" description="Helical" evidence="7">
    <location>
        <begin position="66"/>
        <end position="84"/>
    </location>
</feature>
<reference evidence="9 10" key="1">
    <citation type="submission" date="2018-06" db="EMBL/GenBank/DDBJ databases">
        <authorList>
            <consortium name="Pathogen Informatics"/>
            <person name="Doyle S."/>
        </authorList>
    </citation>
    <scope>NUCLEOTIDE SEQUENCE [LARGE SCALE GENOMIC DNA]</scope>
    <source>
        <strain evidence="9 10">NCTC13296</strain>
    </source>
</reference>
<feature type="transmembrane region" description="Helical" evidence="7">
    <location>
        <begin position="96"/>
        <end position="115"/>
    </location>
</feature>
<keyword evidence="10" id="KW-1185">Reference proteome</keyword>
<organism evidence="9 10">
    <name type="scientific">Rhodococcus gordoniae</name>
    <dbReference type="NCBI Taxonomy" id="223392"/>
    <lineage>
        <taxon>Bacteria</taxon>
        <taxon>Bacillati</taxon>
        <taxon>Actinomycetota</taxon>
        <taxon>Actinomycetes</taxon>
        <taxon>Mycobacteriales</taxon>
        <taxon>Nocardiaceae</taxon>
        <taxon>Rhodococcus</taxon>
    </lineage>
</organism>
<sequence>MDLASSSGDTFVATSKEPHSGRRGWTPQLAVSFLSMVLVLEMLSCSYLMVSVALPQISGHFRTTQGVWIITSFLLVGAVSSPLIGKLADMHGKRKLLLWCVALAAVGALIAAVAPNIAIVVLGWSLTGFLSPCLFLVYSLIRDVYPPRTVTMAVSISTTGMGLVAIPAPFVAGWIIDNFGFRGVFWFFVIGLSLLTVVIRATTEESPIRLRSTIDLVGAALLGAGLGGLLLAISFGPDRGWAAPSTIIFLIGGLVFVIAWSVSARVLRDPVIDLSILTQRPVALTSLSSGLAWAAMATFVMILPMMIMAPSDVGLGYGFGADAGRYAWFHAPEAVMTLIGGFIVGGLAPRIRPKALLVAGLTVVTVGSLSLALSHDSAVVVVLLAALVGLGGGMAYAATPNLLIEAVPAQQLATAGAIASTAGNLLPAVLPVLVFAMLNSHIAFAIDGSVLYSDAGISIGFAMVAGAALVGALAALAIPRMIRRADALTPSD</sequence>
<dbReference type="Gene3D" id="1.20.1250.20">
    <property type="entry name" value="MFS general substrate transporter like domains"/>
    <property type="match status" value="1"/>
</dbReference>
<feature type="transmembrane region" description="Helical" evidence="7">
    <location>
        <begin position="355"/>
        <end position="373"/>
    </location>
</feature>
<evidence type="ECO:0000256" key="1">
    <source>
        <dbReference type="ARBA" id="ARBA00004651"/>
    </source>
</evidence>
<feature type="transmembrane region" description="Helical" evidence="7">
    <location>
        <begin position="153"/>
        <end position="176"/>
    </location>
</feature>
<dbReference type="RefSeq" id="WP_064064477.1">
    <property type="nucleotide sequence ID" value="NZ_LPZN01000037.1"/>
</dbReference>
<dbReference type="GO" id="GO:0005886">
    <property type="term" value="C:plasma membrane"/>
    <property type="evidence" value="ECO:0007669"/>
    <property type="project" value="UniProtKB-SubCell"/>
</dbReference>
<dbReference type="InterPro" id="IPR020846">
    <property type="entry name" value="MFS_dom"/>
</dbReference>
<feature type="compositionally biased region" description="Polar residues" evidence="6">
    <location>
        <begin position="1"/>
        <end position="13"/>
    </location>
</feature>
<evidence type="ECO:0000313" key="9">
    <source>
        <dbReference type="EMBL" id="SUE16100.1"/>
    </source>
</evidence>
<evidence type="ECO:0000256" key="2">
    <source>
        <dbReference type="ARBA" id="ARBA00022448"/>
    </source>
</evidence>
<evidence type="ECO:0000256" key="3">
    <source>
        <dbReference type="ARBA" id="ARBA00022692"/>
    </source>
</evidence>
<dbReference type="EMBL" id="UGVI01000001">
    <property type="protein sequence ID" value="SUE16100.1"/>
    <property type="molecule type" value="Genomic_DNA"/>
</dbReference>
<keyword evidence="4 7" id="KW-1133">Transmembrane helix</keyword>
<evidence type="ECO:0000256" key="4">
    <source>
        <dbReference type="ARBA" id="ARBA00022989"/>
    </source>
</evidence>